<organism evidence="1 2">
    <name type="scientific">Portunus trituberculatus</name>
    <name type="common">Swimming crab</name>
    <name type="synonym">Neptunus trituberculatus</name>
    <dbReference type="NCBI Taxonomy" id="210409"/>
    <lineage>
        <taxon>Eukaryota</taxon>
        <taxon>Metazoa</taxon>
        <taxon>Ecdysozoa</taxon>
        <taxon>Arthropoda</taxon>
        <taxon>Crustacea</taxon>
        <taxon>Multicrustacea</taxon>
        <taxon>Malacostraca</taxon>
        <taxon>Eumalacostraca</taxon>
        <taxon>Eucarida</taxon>
        <taxon>Decapoda</taxon>
        <taxon>Pleocyemata</taxon>
        <taxon>Brachyura</taxon>
        <taxon>Eubrachyura</taxon>
        <taxon>Portunoidea</taxon>
        <taxon>Portunidae</taxon>
        <taxon>Portuninae</taxon>
        <taxon>Portunus</taxon>
    </lineage>
</organism>
<evidence type="ECO:0000313" key="2">
    <source>
        <dbReference type="Proteomes" id="UP000324222"/>
    </source>
</evidence>
<sequence length="129" mass="14325">MYLCSPSHVSSTDKYGDRKRGLSLSLKCLSGTLRSTYLSQGEKGNGWRGDHSEQIVSRSTKHSWTCCIYTLLCVSACKELYDFYMIYWLCVRIAGHILISTEKKMHAGIRKAGGAVVNEEAGRNNAAVV</sequence>
<proteinExistence type="predicted"/>
<protein>
    <submittedName>
        <fullName evidence="1">Uncharacterized protein</fullName>
    </submittedName>
</protein>
<dbReference type="EMBL" id="VSRR010049632">
    <property type="protein sequence ID" value="MPC78893.1"/>
    <property type="molecule type" value="Genomic_DNA"/>
</dbReference>
<comment type="caution">
    <text evidence="1">The sequence shown here is derived from an EMBL/GenBank/DDBJ whole genome shotgun (WGS) entry which is preliminary data.</text>
</comment>
<reference evidence="1 2" key="1">
    <citation type="submission" date="2019-05" db="EMBL/GenBank/DDBJ databases">
        <title>Another draft genome of Portunus trituberculatus and its Hox gene families provides insights of decapod evolution.</title>
        <authorList>
            <person name="Jeong J.-H."/>
            <person name="Song I."/>
            <person name="Kim S."/>
            <person name="Choi T."/>
            <person name="Kim D."/>
            <person name="Ryu S."/>
            <person name="Kim W."/>
        </authorList>
    </citation>
    <scope>NUCLEOTIDE SEQUENCE [LARGE SCALE GENOMIC DNA]</scope>
    <source>
        <tissue evidence="1">Muscle</tissue>
    </source>
</reference>
<name>A0A5B7I9C0_PORTR</name>
<dbReference type="AlphaFoldDB" id="A0A5B7I9C0"/>
<gene>
    <name evidence="1" type="ORF">E2C01_073396</name>
</gene>
<dbReference type="Proteomes" id="UP000324222">
    <property type="component" value="Unassembled WGS sequence"/>
</dbReference>
<accession>A0A5B7I9C0</accession>
<evidence type="ECO:0000313" key="1">
    <source>
        <dbReference type="EMBL" id="MPC78893.1"/>
    </source>
</evidence>
<keyword evidence="2" id="KW-1185">Reference proteome</keyword>